<comment type="caution">
    <text evidence="2">The sequence shown here is derived from an EMBL/GenBank/DDBJ whole genome shotgun (WGS) entry which is preliminary data.</text>
</comment>
<gene>
    <name evidence="2" type="ORF">QO011_006687</name>
</gene>
<protein>
    <submittedName>
        <fullName evidence="2">Toxin ParE1/3/4</fullName>
    </submittedName>
</protein>
<dbReference type="EMBL" id="JAUSVX010000017">
    <property type="protein sequence ID" value="MDQ0473651.1"/>
    <property type="molecule type" value="Genomic_DNA"/>
</dbReference>
<organism evidence="2 3">
    <name type="scientific">Labrys wisconsinensis</name>
    <dbReference type="NCBI Taxonomy" id="425677"/>
    <lineage>
        <taxon>Bacteria</taxon>
        <taxon>Pseudomonadati</taxon>
        <taxon>Pseudomonadota</taxon>
        <taxon>Alphaproteobacteria</taxon>
        <taxon>Hyphomicrobiales</taxon>
        <taxon>Xanthobacteraceae</taxon>
        <taxon>Labrys</taxon>
    </lineage>
</organism>
<evidence type="ECO:0000256" key="1">
    <source>
        <dbReference type="ARBA" id="ARBA00022649"/>
    </source>
</evidence>
<dbReference type="InterPro" id="IPR007712">
    <property type="entry name" value="RelE/ParE_toxin"/>
</dbReference>
<dbReference type="Pfam" id="PF05016">
    <property type="entry name" value="ParE_toxin"/>
    <property type="match status" value="1"/>
</dbReference>
<evidence type="ECO:0000313" key="2">
    <source>
        <dbReference type="EMBL" id="MDQ0473651.1"/>
    </source>
</evidence>
<dbReference type="Gene3D" id="3.30.2310.20">
    <property type="entry name" value="RelE-like"/>
    <property type="match status" value="1"/>
</dbReference>
<dbReference type="InterPro" id="IPR035093">
    <property type="entry name" value="RelE/ParE_toxin_dom_sf"/>
</dbReference>
<evidence type="ECO:0000313" key="3">
    <source>
        <dbReference type="Proteomes" id="UP001242480"/>
    </source>
</evidence>
<name>A0ABU0JH87_9HYPH</name>
<reference evidence="2 3" key="1">
    <citation type="submission" date="2023-07" db="EMBL/GenBank/DDBJ databases">
        <title>Genomic Encyclopedia of Type Strains, Phase IV (KMG-IV): sequencing the most valuable type-strain genomes for metagenomic binning, comparative biology and taxonomic classification.</title>
        <authorList>
            <person name="Goeker M."/>
        </authorList>
    </citation>
    <scope>NUCLEOTIDE SEQUENCE [LARGE SCALE GENOMIC DNA]</scope>
    <source>
        <strain evidence="2 3">DSM 19619</strain>
    </source>
</reference>
<dbReference type="Proteomes" id="UP001242480">
    <property type="component" value="Unassembled WGS sequence"/>
</dbReference>
<accession>A0ABU0JH87</accession>
<keyword evidence="1" id="KW-1277">Toxin-antitoxin system</keyword>
<proteinExistence type="predicted"/>
<sequence>MTPIIRSAARDDILRQYGWYLDDAGATVAERFLNAVQTSVDIVTSQPGIGAPRFLANPLLAGLRSWPVKGFAALRIYYLVQPEHVIVVRILHGQRDVGAILEDQSPDEPV</sequence>
<dbReference type="RefSeq" id="WP_307282209.1">
    <property type="nucleotide sequence ID" value="NZ_JAUSVX010000017.1"/>
</dbReference>
<keyword evidence="3" id="KW-1185">Reference proteome</keyword>